<dbReference type="InterPro" id="IPR013654">
    <property type="entry name" value="PAS_2"/>
</dbReference>
<dbReference type="GO" id="GO:0006355">
    <property type="term" value="P:regulation of DNA-templated transcription"/>
    <property type="evidence" value="ECO:0007669"/>
    <property type="project" value="InterPro"/>
</dbReference>
<dbReference type="GO" id="GO:0009584">
    <property type="term" value="P:detection of visible light"/>
    <property type="evidence" value="ECO:0007669"/>
    <property type="project" value="InterPro"/>
</dbReference>
<name>A0A2Z3GY59_9BACT</name>
<dbReference type="GO" id="GO:0000156">
    <property type="term" value="F:phosphorelay response regulator activity"/>
    <property type="evidence" value="ECO:0007669"/>
    <property type="project" value="TreeGrafter"/>
</dbReference>
<keyword evidence="9" id="KW-0157">Chromophore</keyword>
<keyword evidence="5" id="KW-0597">Phosphoprotein</keyword>
<feature type="domain" description="Histidine kinase" evidence="13">
    <location>
        <begin position="534"/>
        <end position="748"/>
    </location>
</feature>
<accession>A0A2Z3GY59</accession>
<dbReference type="Pfam" id="PF02518">
    <property type="entry name" value="HATPase_c"/>
    <property type="match status" value="1"/>
</dbReference>
<evidence type="ECO:0000256" key="11">
    <source>
        <dbReference type="SAM" id="MobiDB-lite"/>
    </source>
</evidence>
<dbReference type="SUPFAM" id="SSF47384">
    <property type="entry name" value="Homodimeric domain of signal transducing histidine kinase"/>
    <property type="match status" value="1"/>
</dbReference>
<evidence type="ECO:0000256" key="6">
    <source>
        <dbReference type="ARBA" id="ARBA00022606"/>
    </source>
</evidence>
<keyword evidence="10" id="KW-0675">Receptor</keyword>
<keyword evidence="15" id="KW-1185">Reference proteome</keyword>
<dbReference type="SUPFAM" id="SSF55785">
    <property type="entry name" value="PYP-like sensor domain (PAS domain)"/>
    <property type="match status" value="1"/>
</dbReference>
<dbReference type="SMART" id="SM00388">
    <property type="entry name" value="HisKA"/>
    <property type="match status" value="1"/>
</dbReference>
<sequence>MARHEGRHVNTHPEPDLNSCDREPIHTPGSIQPHGALLVLSGTSLNILQVSANAPRFFGRPIPELLGSDLRSVLGPEQFEPLGDLGARLPANGEPVLLRAVRIGNGPALNAIGHRVGRVVVLELEPGADAPGPPGGLHPVIAGFIAKVQTAPNAADLAQLAAVEVRAVTGFDRALVYRFEPDGTGVVVGEDGNGRLPSYRDHRFPASDIPKQARDLYRRNRLRLIPDVDYAPAELIPALNPVSGGPVDLSHAALRSVSPVHVEYMRNMGTAASMSVSVLRDGALWGLISCHHHAPKVVPFEARTTCDLLAQVLALQVAAREHAADYERRVEIQSVLTRLLAHMARADDYVSGLLAHPADLLGFVRAAGAAVVSDGRTGLVGRTPGEEQVRKLAAWLFREQKREVYHTDALSAAFPPAREYAADASGLLAVSVSKLHPTAVLWFRPEVIETVQWGGDPRKAVEPTTGRLHPRKSFETWSQTVRDKAVPWLPSEVAGAGELRNAVLGIVLRKAEEMAALNVELQRSNRELEAFSYSVSHDLRAPLRHIVGYAELLKEVARDKLAAGELKYCDTIIESSEYAGKLVDNLLAYSRMGRATLDRTTVDLNVLVREVRAEVMATAPGRQVRWEVGPLPTVEGDLMMLRLAVQNLLSNAVKYTKPRREAVIEIGCQTDAGAHTLHVRDNGVGFDMRYRDKLFGVFQRLHRWEDFEGTGIGLANVRRIVERHGGRAWAEGEVDRGATFYLTLPAPNNDEER</sequence>
<dbReference type="Pfam" id="PF01590">
    <property type="entry name" value="GAF"/>
    <property type="match status" value="1"/>
</dbReference>
<evidence type="ECO:0000259" key="13">
    <source>
        <dbReference type="PROSITE" id="PS50109"/>
    </source>
</evidence>
<keyword evidence="4" id="KW-0600">Photoreceptor protein</keyword>
<dbReference type="Pfam" id="PF00512">
    <property type="entry name" value="HisKA"/>
    <property type="match status" value="1"/>
</dbReference>
<dbReference type="GO" id="GO:0000155">
    <property type="term" value="F:phosphorelay sensor kinase activity"/>
    <property type="evidence" value="ECO:0007669"/>
    <property type="project" value="InterPro"/>
</dbReference>
<evidence type="ECO:0000256" key="7">
    <source>
        <dbReference type="ARBA" id="ARBA00022679"/>
    </source>
</evidence>
<dbReference type="PROSITE" id="PS50046">
    <property type="entry name" value="PHYTOCHROME_2"/>
    <property type="match status" value="1"/>
</dbReference>
<dbReference type="PRINTS" id="PR01033">
    <property type="entry name" value="PHYTOCHROME"/>
</dbReference>
<dbReference type="SUPFAM" id="SSF55781">
    <property type="entry name" value="GAF domain-like"/>
    <property type="match status" value="2"/>
</dbReference>
<dbReference type="AlphaFoldDB" id="A0A2Z3GY59"/>
<dbReference type="InterPro" id="IPR005467">
    <property type="entry name" value="His_kinase_dom"/>
</dbReference>
<dbReference type="InterPro" id="IPR013515">
    <property type="entry name" value="Phytochrome_cen-reg"/>
</dbReference>
<dbReference type="InterPro" id="IPR036890">
    <property type="entry name" value="HATPase_C_sf"/>
</dbReference>
<keyword evidence="7" id="KW-0808">Transferase</keyword>
<keyword evidence="6" id="KW-0716">Sensory transduction</keyword>
<dbReference type="InterPro" id="IPR035965">
    <property type="entry name" value="PAS-like_dom_sf"/>
</dbReference>
<dbReference type="OrthoDB" id="9766459at2"/>
<feature type="compositionally biased region" description="Basic and acidic residues" evidence="11">
    <location>
        <begin position="7"/>
        <end position="25"/>
    </location>
</feature>
<dbReference type="Gene3D" id="1.10.287.130">
    <property type="match status" value="1"/>
</dbReference>
<dbReference type="PANTHER" id="PTHR42878:SF15">
    <property type="entry name" value="BACTERIOPHYTOCHROME"/>
    <property type="match status" value="1"/>
</dbReference>
<dbReference type="GO" id="GO:0030295">
    <property type="term" value="F:protein kinase activator activity"/>
    <property type="evidence" value="ECO:0007669"/>
    <property type="project" value="TreeGrafter"/>
</dbReference>
<dbReference type="InterPro" id="IPR036097">
    <property type="entry name" value="HisK_dim/P_sf"/>
</dbReference>
<dbReference type="Pfam" id="PF08446">
    <property type="entry name" value="PAS_2"/>
    <property type="match status" value="1"/>
</dbReference>
<dbReference type="InterPro" id="IPR003594">
    <property type="entry name" value="HATPase_dom"/>
</dbReference>
<dbReference type="InterPro" id="IPR016132">
    <property type="entry name" value="Phyto_chromo_attachment"/>
</dbReference>
<organism evidence="14 15">
    <name type="scientific">Gemmata obscuriglobus</name>
    <dbReference type="NCBI Taxonomy" id="114"/>
    <lineage>
        <taxon>Bacteria</taxon>
        <taxon>Pseudomonadati</taxon>
        <taxon>Planctomycetota</taxon>
        <taxon>Planctomycetia</taxon>
        <taxon>Gemmatales</taxon>
        <taxon>Gemmataceae</taxon>
        <taxon>Gemmata</taxon>
    </lineage>
</organism>
<evidence type="ECO:0000256" key="3">
    <source>
        <dbReference type="ARBA" id="ARBA00012438"/>
    </source>
</evidence>
<evidence type="ECO:0000256" key="9">
    <source>
        <dbReference type="ARBA" id="ARBA00022991"/>
    </source>
</evidence>
<dbReference type="PROSITE" id="PS50109">
    <property type="entry name" value="HIS_KIN"/>
    <property type="match status" value="1"/>
</dbReference>
<dbReference type="GO" id="GO:0007234">
    <property type="term" value="P:osmosensory signaling via phosphorelay pathway"/>
    <property type="evidence" value="ECO:0007669"/>
    <property type="project" value="TreeGrafter"/>
</dbReference>
<evidence type="ECO:0000256" key="2">
    <source>
        <dbReference type="ARBA" id="ARBA00006402"/>
    </source>
</evidence>
<dbReference type="SMART" id="SM00065">
    <property type="entry name" value="GAF"/>
    <property type="match status" value="1"/>
</dbReference>
<dbReference type="SUPFAM" id="SSF55874">
    <property type="entry name" value="ATPase domain of HSP90 chaperone/DNA topoisomerase II/histidine kinase"/>
    <property type="match status" value="1"/>
</dbReference>
<feature type="region of interest" description="Disordered" evidence="11">
    <location>
        <begin position="1"/>
        <end position="28"/>
    </location>
</feature>
<dbReference type="Gene3D" id="3.30.450.40">
    <property type="match status" value="1"/>
</dbReference>
<proteinExistence type="inferred from homology"/>
<keyword evidence="8" id="KW-0418">Kinase</keyword>
<evidence type="ECO:0000256" key="1">
    <source>
        <dbReference type="ARBA" id="ARBA00000085"/>
    </source>
</evidence>
<dbReference type="Pfam" id="PF00360">
    <property type="entry name" value="PHY"/>
    <property type="match status" value="1"/>
</dbReference>
<evidence type="ECO:0000313" key="14">
    <source>
        <dbReference type="EMBL" id="AWM38358.1"/>
    </source>
</evidence>
<comment type="catalytic activity">
    <reaction evidence="1">
        <text>ATP + protein L-histidine = ADP + protein N-phospho-L-histidine.</text>
        <dbReference type="EC" id="2.7.13.3"/>
    </reaction>
</comment>
<dbReference type="EC" id="2.7.13.3" evidence="3"/>
<dbReference type="Gene3D" id="3.30.565.10">
    <property type="entry name" value="Histidine kinase-like ATPase, C-terminal domain"/>
    <property type="match status" value="1"/>
</dbReference>
<dbReference type="FunFam" id="3.30.565.10:FF:000006">
    <property type="entry name" value="Sensor histidine kinase WalK"/>
    <property type="match status" value="1"/>
</dbReference>
<gene>
    <name evidence="14" type="ORF">C1280_16080</name>
</gene>
<dbReference type="EMBL" id="CP025958">
    <property type="protein sequence ID" value="AWM38358.1"/>
    <property type="molecule type" value="Genomic_DNA"/>
</dbReference>
<dbReference type="InterPro" id="IPR003018">
    <property type="entry name" value="GAF"/>
</dbReference>
<dbReference type="InterPro" id="IPR029016">
    <property type="entry name" value="GAF-like_dom_sf"/>
</dbReference>
<dbReference type="GO" id="GO:0009881">
    <property type="term" value="F:photoreceptor activity"/>
    <property type="evidence" value="ECO:0007669"/>
    <property type="project" value="UniProtKB-KW"/>
</dbReference>
<evidence type="ECO:0000313" key="15">
    <source>
        <dbReference type="Proteomes" id="UP000245802"/>
    </source>
</evidence>
<dbReference type="RefSeq" id="WP_050790278.1">
    <property type="nucleotide sequence ID" value="NZ_CP025958.1"/>
</dbReference>
<evidence type="ECO:0000256" key="5">
    <source>
        <dbReference type="ARBA" id="ARBA00022553"/>
    </source>
</evidence>
<dbReference type="PANTHER" id="PTHR42878">
    <property type="entry name" value="TWO-COMPONENT HISTIDINE KINASE"/>
    <property type="match status" value="1"/>
</dbReference>
<dbReference type="InterPro" id="IPR001294">
    <property type="entry name" value="Phytochrome"/>
</dbReference>
<comment type="similarity">
    <text evidence="2">In the N-terminal section; belongs to the phytochrome family.</text>
</comment>
<evidence type="ECO:0000256" key="10">
    <source>
        <dbReference type="ARBA" id="ARBA00023170"/>
    </source>
</evidence>
<dbReference type="Proteomes" id="UP000245802">
    <property type="component" value="Chromosome"/>
</dbReference>
<dbReference type="CDD" id="cd00082">
    <property type="entry name" value="HisKA"/>
    <property type="match status" value="1"/>
</dbReference>
<feature type="domain" description="Phytochrome chromophore attachment site" evidence="12">
    <location>
        <begin position="153"/>
        <end position="311"/>
    </location>
</feature>
<evidence type="ECO:0000256" key="4">
    <source>
        <dbReference type="ARBA" id="ARBA00022543"/>
    </source>
</evidence>
<evidence type="ECO:0000259" key="12">
    <source>
        <dbReference type="PROSITE" id="PS50046"/>
    </source>
</evidence>
<evidence type="ECO:0000256" key="8">
    <source>
        <dbReference type="ARBA" id="ARBA00022777"/>
    </source>
</evidence>
<dbReference type="InterPro" id="IPR050351">
    <property type="entry name" value="BphY/WalK/GraS-like"/>
</dbReference>
<dbReference type="Gene3D" id="3.30.450.270">
    <property type="match status" value="1"/>
</dbReference>
<dbReference type="KEGG" id="gog:C1280_16080"/>
<dbReference type="InterPro" id="IPR043150">
    <property type="entry name" value="Phytochrome_PHY_sf"/>
</dbReference>
<dbReference type="InterPro" id="IPR003661">
    <property type="entry name" value="HisK_dim/P_dom"/>
</dbReference>
<protein>
    <recommendedName>
        <fullName evidence="3">histidine kinase</fullName>
        <ecNumber evidence="3">2.7.13.3</ecNumber>
    </recommendedName>
</protein>
<dbReference type="SMART" id="SM00387">
    <property type="entry name" value="HATPase_c"/>
    <property type="match status" value="1"/>
</dbReference>
<dbReference type="Gene3D" id="3.30.450.20">
    <property type="entry name" value="PAS domain"/>
    <property type="match status" value="1"/>
</dbReference>
<reference evidence="14 15" key="1">
    <citation type="submission" date="2018-01" db="EMBL/GenBank/DDBJ databases">
        <title>G. obscuriglobus.</title>
        <authorList>
            <person name="Franke J."/>
            <person name="Blomberg W."/>
            <person name="Selmecki A."/>
        </authorList>
    </citation>
    <scope>NUCLEOTIDE SEQUENCE [LARGE SCALE GENOMIC DNA]</scope>
    <source>
        <strain evidence="14 15">DSM 5831</strain>
    </source>
</reference>